<dbReference type="Proteomes" id="UP001385951">
    <property type="component" value="Unassembled WGS sequence"/>
</dbReference>
<reference evidence="2 3" key="1">
    <citation type="submission" date="2022-09" db="EMBL/GenBank/DDBJ databases">
        <authorList>
            <person name="Palmer J.M."/>
        </authorList>
    </citation>
    <scope>NUCLEOTIDE SEQUENCE [LARGE SCALE GENOMIC DNA]</scope>
    <source>
        <strain evidence="2 3">DSM 7382</strain>
    </source>
</reference>
<feature type="compositionally biased region" description="Basic residues" evidence="1">
    <location>
        <begin position="104"/>
        <end position="114"/>
    </location>
</feature>
<evidence type="ECO:0000313" key="3">
    <source>
        <dbReference type="Proteomes" id="UP001385951"/>
    </source>
</evidence>
<feature type="region of interest" description="Disordered" evidence="1">
    <location>
        <begin position="90"/>
        <end position="114"/>
    </location>
</feature>
<dbReference type="AlphaFoldDB" id="A0AAW0FDW9"/>
<protein>
    <submittedName>
        <fullName evidence="2">Uncharacterized protein</fullName>
    </submittedName>
</protein>
<gene>
    <name evidence="2" type="ORF">QCA50_019405</name>
</gene>
<comment type="caution">
    <text evidence="2">The sequence shown here is derived from an EMBL/GenBank/DDBJ whole genome shotgun (WGS) entry which is preliminary data.</text>
</comment>
<proteinExistence type="predicted"/>
<name>A0AAW0FDW9_9APHY</name>
<sequence length="114" mass="13182">MYADRAPQLRYEELLERNRMNVADNLILFVENDTLARISTSCLQQLLRKNVKKLSPARWDHVATTFVKLFRTTTPHQLFNESLRVEIDGSTTDLSDNGMPSSLPKKKLSKNYNL</sequence>
<evidence type="ECO:0000313" key="2">
    <source>
        <dbReference type="EMBL" id="KAK7677594.1"/>
    </source>
</evidence>
<feature type="compositionally biased region" description="Polar residues" evidence="1">
    <location>
        <begin position="90"/>
        <end position="99"/>
    </location>
</feature>
<keyword evidence="3" id="KW-1185">Reference proteome</keyword>
<organism evidence="2 3">
    <name type="scientific">Cerrena zonata</name>
    <dbReference type="NCBI Taxonomy" id="2478898"/>
    <lineage>
        <taxon>Eukaryota</taxon>
        <taxon>Fungi</taxon>
        <taxon>Dikarya</taxon>
        <taxon>Basidiomycota</taxon>
        <taxon>Agaricomycotina</taxon>
        <taxon>Agaricomycetes</taxon>
        <taxon>Polyporales</taxon>
        <taxon>Cerrenaceae</taxon>
        <taxon>Cerrena</taxon>
    </lineage>
</organism>
<evidence type="ECO:0000256" key="1">
    <source>
        <dbReference type="SAM" id="MobiDB-lite"/>
    </source>
</evidence>
<accession>A0AAW0FDW9</accession>
<dbReference type="EMBL" id="JASBNA010000085">
    <property type="protein sequence ID" value="KAK7677594.1"/>
    <property type="molecule type" value="Genomic_DNA"/>
</dbReference>